<keyword evidence="4 7" id="KW-0812">Transmembrane</keyword>
<feature type="transmembrane region" description="Helical" evidence="7">
    <location>
        <begin position="250"/>
        <end position="272"/>
    </location>
</feature>
<evidence type="ECO:0000256" key="6">
    <source>
        <dbReference type="ARBA" id="ARBA00023136"/>
    </source>
</evidence>
<dbReference type="SUPFAM" id="SSF161098">
    <property type="entry name" value="MetI-like"/>
    <property type="match status" value="1"/>
</dbReference>
<feature type="transmembrane region" description="Helical" evidence="7">
    <location>
        <begin position="128"/>
        <end position="148"/>
    </location>
</feature>
<comment type="subcellular location">
    <subcellularLocation>
        <location evidence="1 7">Cell membrane</location>
        <topology evidence="1 7">Multi-pass membrane protein</topology>
    </subcellularLocation>
</comment>
<dbReference type="CDD" id="cd06261">
    <property type="entry name" value="TM_PBP2"/>
    <property type="match status" value="1"/>
</dbReference>
<dbReference type="KEGG" id="proo:MJB10_23635"/>
<feature type="transmembrane region" description="Helical" evidence="7">
    <location>
        <begin position="222"/>
        <end position="244"/>
    </location>
</feature>
<dbReference type="Proteomes" id="UP001304650">
    <property type="component" value="Chromosome"/>
</dbReference>
<keyword evidence="3" id="KW-1003">Cell membrane</keyword>
<dbReference type="EMBL" id="CP130319">
    <property type="protein sequence ID" value="WNR44054.1"/>
    <property type="molecule type" value="Genomic_DNA"/>
</dbReference>
<feature type="transmembrane region" description="Helical" evidence="7">
    <location>
        <begin position="284"/>
        <end position="305"/>
    </location>
</feature>
<dbReference type="GO" id="GO:0005886">
    <property type="term" value="C:plasma membrane"/>
    <property type="evidence" value="ECO:0007669"/>
    <property type="project" value="UniProtKB-SubCell"/>
</dbReference>
<keyword evidence="10" id="KW-1185">Reference proteome</keyword>
<evidence type="ECO:0000313" key="9">
    <source>
        <dbReference type="EMBL" id="WNR44054.1"/>
    </source>
</evidence>
<evidence type="ECO:0000256" key="5">
    <source>
        <dbReference type="ARBA" id="ARBA00022989"/>
    </source>
</evidence>
<evidence type="ECO:0000256" key="7">
    <source>
        <dbReference type="RuleBase" id="RU363032"/>
    </source>
</evidence>
<evidence type="ECO:0000256" key="1">
    <source>
        <dbReference type="ARBA" id="ARBA00004651"/>
    </source>
</evidence>
<evidence type="ECO:0000256" key="3">
    <source>
        <dbReference type="ARBA" id="ARBA00022475"/>
    </source>
</evidence>
<gene>
    <name evidence="9" type="ORF">MJB10_23635</name>
</gene>
<evidence type="ECO:0000256" key="2">
    <source>
        <dbReference type="ARBA" id="ARBA00022448"/>
    </source>
</evidence>
<feature type="transmembrane region" description="Helical" evidence="7">
    <location>
        <begin position="31"/>
        <end position="58"/>
    </location>
</feature>
<comment type="similarity">
    <text evidence="7">Belongs to the binding-protein-dependent transport system permease family.</text>
</comment>
<dbReference type="GO" id="GO:0055085">
    <property type="term" value="P:transmembrane transport"/>
    <property type="evidence" value="ECO:0007669"/>
    <property type="project" value="InterPro"/>
</dbReference>
<dbReference type="InterPro" id="IPR051393">
    <property type="entry name" value="ABC_transporter_permease"/>
</dbReference>
<reference evidence="9" key="1">
    <citation type="submission" date="2022-02" db="EMBL/GenBank/DDBJ databases">
        <title>Paenibacillus sp. MBLB1832 Whole Genome Shotgun Sequencing.</title>
        <authorList>
            <person name="Hwang C.Y."/>
            <person name="Cho E.-S."/>
            <person name="Seo M.-J."/>
        </authorList>
    </citation>
    <scope>NUCLEOTIDE SEQUENCE</scope>
    <source>
        <strain evidence="9">MBLB1832</strain>
    </source>
</reference>
<protein>
    <submittedName>
        <fullName evidence="9">Sugar ABC transporter permease</fullName>
    </submittedName>
</protein>
<keyword evidence="6 7" id="KW-0472">Membrane</keyword>
<dbReference type="Pfam" id="PF00528">
    <property type="entry name" value="BPD_transp_1"/>
    <property type="match status" value="1"/>
</dbReference>
<name>A0AA96LN35_9BACL</name>
<dbReference type="RefSeq" id="WP_314799253.1">
    <property type="nucleotide sequence ID" value="NZ_CP130319.1"/>
</dbReference>
<dbReference type="PANTHER" id="PTHR30193">
    <property type="entry name" value="ABC TRANSPORTER PERMEASE PROTEIN"/>
    <property type="match status" value="1"/>
</dbReference>
<feature type="domain" description="ABC transmembrane type-1" evidence="8">
    <location>
        <begin position="91"/>
        <end position="303"/>
    </location>
</feature>
<accession>A0AA96LN35</accession>
<sequence>MTQHLSMPIEAADRAVANRRKRSAAQRSEMWYAYLFILPMVIGYIAFLLGPIITSFYMSLTDWSLVKESTFIGLANYRKLMFHDPVFWDTAWNTLYFTICLVPLNIMMTLGLALLMQKAIPGISFFRTAIFTPVVTSIVVWAVVWKYILATDNGVLNIVLRMFGIEGHAWLYDMKLAIPVIVVVTLLKGLGMNMVIFIAALQDVPKMYYEAARIDGSSPWQTFRNVTLPLISPSIFLVTIITMIGSLKVFGQIFVMTDGGPGTSTYVFVYYIYQQAYKIFQFGYASSIAFVLFFIILALTILQWFGRKKWVHYED</sequence>
<dbReference type="InterPro" id="IPR035906">
    <property type="entry name" value="MetI-like_sf"/>
</dbReference>
<keyword evidence="2 7" id="KW-0813">Transport</keyword>
<organism evidence="9 10">
    <name type="scientific">Paenibacillus roseopurpureus</name>
    <dbReference type="NCBI Taxonomy" id="2918901"/>
    <lineage>
        <taxon>Bacteria</taxon>
        <taxon>Bacillati</taxon>
        <taxon>Bacillota</taxon>
        <taxon>Bacilli</taxon>
        <taxon>Bacillales</taxon>
        <taxon>Paenibacillaceae</taxon>
        <taxon>Paenibacillus</taxon>
    </lineage>
</organism>
<keyword evidence="5 7" id="KW-1133">Transmembrane helix</keyword>
<evidence type="ECO:0000313" key="10">
    <source>
        <dbReference type="Proteomes" id="UP001304650"/>
    </source>
</evidence>
<dbReference type="PANTHER" id="PTHR30193:SF37">
    <property type="entry name" value="INNER MEMBRANE ABC TRANSPORTER PERMEASE PROTEIN YCJO"/>
    <property type="match status" value="1"/>
</dbReference>
<dbReference type="PROSITE" id="PS50928">
    <property type="entry name" value="ABC_TM1"/>
    <property type="match status" value="1"/>
</dbReference>
<dbReference type="Gene3D" id="1.10.3720.10">
    <property type="entry name" value="MetI-like"/>
    <property type="match status" value="1"/>
</dbReference>
<proteinExistence type="inferred from homology"/>
<feature type="transmembrane region" description="Helical" evidence="7">
    <location>
        <begin position="95"/>
        <end position="116"/>
    </location>
</feature>
<feature type="transmembrane region" description="Helical" evidence="7">
    <location>
        <begin position="176"/>
        <end position="201"/>
    </location>
</feature>
<dbReference type="AlphaFoldDB" id="A0AA96LN35"/>
<dbReference type="InterPro" id="IPR000515">
    <property type="entry name" value="MetI-like"/>
</dbReference>
<evidence type="ECO:0000256" key="4">
    <source>
        <dbReference type="ARBA" id="ARBA00022692"/>
    </source>
</evidence>
<evidence type="ECO:0000259" key="8">
    <source>
        <dbReference type="PROSITE" id="PS50928"/>
    </source>
</evidence>